<gene>
    <name evidence="2" type="ORF">GNE12_12180</name>
</gene>
<comment type="caution">
    <text evidence="2">The sequence shown here is derived from an EMBL/GenBank/DDBJ whole genome shotgun (WGS) entry which is preliminary data.</text>
</comment>
<dbReference type="RefSeq" id="WP_013036475.1">
    <property type="nucleotide sequence ID" value="NZ_JACKZP010000040.1"/>
</dbReference>
<dbReference type="GeneID" id="58725309"/>
<protein>
    <submittedName>
        <fullName evidence="2">MarR family transcriptional regulator</fullName>
    </submittedName>
</protein>
<dbReference type="Proteomes" id="UP000570851">
    <property type="component" value="Unassembled WGS sequence"/>
</dbReference>
<evidence type="ECO:0000313" key="2">
    <source>
        <dbReference type="EMBL" id="MBC1302670.1"/>
    </source>
</evidence>
<keyword evidence="3" id="KW-1185">Reference proteome</keyword>
<feature type="region of interest" description="Disordered" evidence="1">
    <location>
        <begin position="183"/>
        <end position="204"/>
    </location>
</feature>
<evidence type="ECO:0000313" key="3">
    <source>
        <dbReference type="Proteomes" id="UP000570851"/>
    </source>
</evidence>
<evidence type="ECO:0000256" key="1">
    <source>
        <dbReference type="SAM" id="MobiDB-lite"/>
    </source>
</evidence>
<proteinExistence type="predicted"/>
<name>A0ABR6S8E1_ANAVA</name>
<reference evidence="2 3" key="1">
    <citation type="submission" date="2019-11" db="EMBL/GenBank/DDBJ databases">
        <title>Comparison of genomes from free-living endosymbiotic cyanobacteria isolated from Azolla.</title>
        <authorList>
            <person name="Thiel T."/>
            <person name="Pratte B."/>
        </authorList>
    </citation>
    <scope>NUCLEOTIDE SEQUENCE [LARGE SCALE GENOMIC DNA]</scope>
    <source>
        <strain evidence="2 3">N2B</strain>
    </source>
</reference>
<dbReference type="EMBL" id="JACKZP010000040">
    <property type="protein sequence ID" value="MBC1302670.1"/>
    <property type="molecule type" value="Genomic_DNA"/>
</dbReference>
<organism evidence="2 3">
    <name type="scientific">Trichormus variabilis N2B</name>
    <dbReference type="NCBI Taxonomy" id="2681315"/>
    <lineage>
        <taxon>Bacteria</taxon>
        <taxon>Bacillati</taxon>
        <taxon>Cyanobacteriota</taxon>
        <taxon>Cyanophyceae</taxon>
        <taxon>Nostocales</taxon>
        <taxon>Nostocaceae</taxon>
        <taxon>Trichormus</taxon>
    </lineage>
</organism>
<accession>A0ABR6S8E1</accession>
<sequence length="341" mass="38697">MTSFVRTDLRLFNLIPPDNITTHIRRCAADLLGMFQNWATKEQPGYYFKVRVQDLVDYLGGLYGKATVSKSAKLLHELGLVLQEKHNKDRQVHTYYYRFQSQVLDRLLQNQPSQEQIESSDAQVEPSDVQSEVFTLYTDPQKTDQASLDPPTNECVVEAEEEMSEEEIQAAISASLGVVFEPSPQEQPAADSADTDCQIEQPKKSRDLTPFFNRLRAIDVPLSGQIRELLVKKPEDQLSRNIAALEEEAGKNGLKNPIASAIAAITRNWQPRMDAAAWWETAARTWGRERRDSLIQNVSRLFSPSSGREEFFIIYKTGKMLKLSEAYNMNWDELAAYGGQS</sequence>